<dbReference type="GO" id="GO:0016779">
    <property type="term" value="F:nucleotidyltransferase activity"/>
    <property type="evidence" value="ECO:0007669"/>
    <property type="project" value="UniProtKB-UniRule"/>
</dbReference>
<comment type="function">
    <text evidence="3">Plays a central role in 2-thiolation of mcm(5)S(2)U at tRNA wobble positions of tRNA(Lys), tRNA(Glu) and tRNA(Gln). May act by forming a heterodimer with NCS6 that ligates sulfur from thiocarboxylated URM1 onto the uridine of tRNAs at wobble position. Prior mcm(5) tRNA modification by the elongator complex is required for 2-thiolation. May also be involved in protein urmylation.</text>
</comment>
<evidence type="ECO:0000256" key="1">
    <source>
        <dbReference type="ARBA" id="ARBA00022490"/>
    </source>
</evidence>
<dbReference type="Proteomes" id="UP001140011">
    <property type="component" value="Unassembled WGS sequence"/>
</dbReference>
<reference evidence="4" key="1">
    <citation type="submission" date="2022-07" db="EMBL/GenBank/DDBJ databases">
        <title>Phylogenomic reconstructions and comparative analyses of Kickxellomycotina fungi.</title>
        <authorList>
            <person name="Reynolds N.K."/>
            <person name="Stajich J.E."/>
            <person name="Barry K."/>
            <person name="Grigoriev I.V."/>
            <person name="Crous P."/>
            <person name="Smith M.E."/>
        </authorList>
    </citation>
    <scope>NUCLEOTIDE SEQUENCE</scope>
    <source>
        <strain evidence="4">BCRC 34297</strain>
    </source>
</reference>
<keyword evidence="5" id="KW-1185">Reference proteome</keyword>
<comment type="caution">
    <text evidence="4">The sequence shown here is derived from an EMBL/GenBank/DDBJ whole genome shotgun (WGS) entry which is preliminary data.</text>
</comment>
<sequence length="471" mass="51369">MCDATDTPAMESQPQLQKERVVGTPSKLCVKCKAAKPSISIRRSLYCRDCFVRASVTKFRTALSKSRKRMPVARARVMVALSGGATSSAMLQLMADYQRMELKGYAAEPTYASVVAGHVDESALFSGYDDAQICDIAAAIDIECRVARLEDVFALEGDRAALLELVHATIAPGTTRDQFCVQLTRGDESKPAREQLRALFAGLGSATDREDMLDIIKSFLLARLARQAQCELLLLGDSGTRIASKLVSLTSRGRGFSLPLEVGAETPFLGSSSSGVMAYRPMRDLIMKEIAFFNLWTRQPSVVVPTFTTGAPETASIDRLTESFVVGLDRDFVSTVPTVCRTVQKLELCPEALTAAQCIVCSMPAEANAQAWRNRLTVNVAPSEQSLEHDIAPSADIQSPLSSFGVTAHLCYSCQSLLHFAKPGVALPAFCLENYREQATASPPSDAENDIDADSQQRRESLRLRIEEFFI</sequence>
<dbReference type="GO" id="GO:0000049">
    <property type="term" value="F:tRNA binding"/>
    <property type="evidence" value="ECO:0007669"/>
    <property type="project" value="InterPro"/>
</dbReference>
<evidence type="ECO:0000256" key="2">
    <source>
        <dbReference type="ARBA" id="ARBA00022694"/>
    </source>
</evidence>
<dbReference type="AlphaFoldDB" id="A0A9W8GUL3"/>
<evidence type="ECO:0000313" key="5">
    <source>
        <dbReference type="Proteomes" id="UP001140011"/>
    </source>
</evidence>
<dbReference type="EMBL" id="JANBUH010000202">
    <property type="protein sequence ID" value="KAJ2753310.1"/>
    <property type="molecule type" value="Genomic_DNA"/>
</dbReference>
<dbReference type="SUPFAM" id="SSF52402">
    <property type="entry name" value="Adenine nucleotide alpha hydrolases-like"/>
    <property type="match status" value="1"/>
</dbReference>
<comment type="subcellular location">
    <subcellularLocation>
        <location evidence="3">Cytoplasm</location>
    </subcellularLocation>
</comment>
<dbReference type="InterPro" id="IPR014729">
    <property type="entry name" value="Rossmann-like_a/b/a_fold"/>
</dbReference>
<accession>A0A9W8GUL3</accession>
<dbReference type="GO" id="GO:0032447">
    <property type="term" value="P:protein urmylation"/>
    <property type="evidence" value="ECO:0007669"/>
    <property type="project" value="UniProtKB-UniRule"/>
</dbReference>
<organism evidence="4 5">
    <name type="scientific">Coemansia pectinata</name>
    <dbReference type="NCBI Taxonomy" id="1052879"/>
    <lineage>
        <taxon>Eukaryota</taxon>
        <taxon>Fungi</taxon>
        <taxon>Fungi incertae sedis</taxon>
        <taxon>Zoopagomycota</taxon>
        <taxon>Kickxellomycotina</taxon>
        <taxon>Kickxellomycetes</taxon>
        <taxon>Kickxellales</taxon>
        <taxon>Kickxellaceae</taxon>
        <taxon>Coemansia</taxon>
    </lineage>
</organism>
<comment type="pathway">
    <text evidence="3">tRNA modification; 5-methoxycarbonylmethyl-2-thiouridine-tRNA biosynthesis.</text>
</comment>
<evidence type="ECO:0000256" key="3">
    <source>
        <dbReference type="HAMAP-Rule" id="MF_03054"/>
    </source>
</evidence>
<protein>
    <recommendedName>
        <fullName evidence="3">Cytoplasmic tRNA 2-thiolation protein 2</fullName>
    </recommendedName>
</protein>
<dbReference type="Gene3D" id="3.40.50.620">
    <property type="entry name" value="HUPs"/>
    <property type="match status" value="1"/>
</dbReference>
<comment type="similarity">
    <text evidence="3">Belongs to the CTU2/NCS2 family.</text>
</comment>
<dbReference type="HAMAP" id="MF_03054">
    <property type="entry name" value="CTU2"/>
    <property type="match status" value="1"/>
</dbReference>
<name>A0A9W8GUL3_9FUNG</name>
<dbReference type="InterPro" id="IPR019407">
    <property type="entry name" value="CTU2"/>
</dbReference>
<dbReference type="GO" id="GO:0002143">
    <property type="term" value="P:tRNA wobble position uridine thiolation"/>
    <property type="evidence" value="ECO:0007669"/>
    <property type="project" value="TreeGrafter"/>
</dbReference>
<keyword evidence="2 3" id="KW-0819">tRNA processing</keyword>
<evidence type="ECO:0000313" key="4">
    <source>
        <dbReference type="EMBL" id="KAJ2753310.1"/>
    </source>
</evidence>
<proteinExistence type="inferred from homology"/>
<dbReference type="GO" id="GO:0005829">
    <property type="term" value="C:cytosol"/>
    <property type="evidence" value="ECO:0007669"/>
    <property type="project" value="TreeGrafter"/>
</dbReference>
<dbReference type="PANTHER" id="PTHR20882">
    <property type="entry name" value="CYTOPLASMIC TRNA 2-THIOLATION PROTEIN 2"/>
    <property type="match status" value="1"/>
</dbReference>
<dbReference type="OrthoDB" id="25129at2759"/>
<keyword evidence="1 3" id="KW-0963">Cytoplasm</keyword>
<dbReference type="GO" id="GO:0016783">
    <property type="term" value="F:sulfurtransferase activity"/>
    <property type="evidence" value="ECO:0007669"/>
    <property type="project" value="TreeGrafter"/>
</dbReference>
<gene>
    <name evidence="3 4" type="primary">CTU2</name>
    <name evidence="3" type="synonym">NCS2</name>
    <name evidence="4" type="ORF">GGI19_003221</name>
</gene>
<dbReference type="Pfam" id="PF10288">
    <property type="entry name" value="CTU2"/>
    <property type="match status" value="1"/>
</dbReference>
<dbReference type="PANTHER" id="PTHR20882:SF14">
    <property type="entry name" value="CYTOPLASMIC TRNA 2-THIOLATION PROTEIN 2"/>
    <property type="match status" value="1"/>
</dbReference>